<evidence type="ECO:0000256" key="5">
    <source>
        <dbReference type="ARBA" id="ARBA00022723"/>
    </source>
</evidence>
<evidence type="ECO:0000259" key="7">
    <source>
        <dbReference type="SMART" id="SM01007"/>
    </source>
</evidence>
<keyword evidence="8" id="KW-0413">Isomerase</keyword>
<dbReference type="PANTHER" id="PTHR22789:SF8">
    <property type="entry name" value="L-RIBULOSE-5-PHOSPHATE 4-EPIMERASE SGBE"/>
    <property type="match status" value="1"/>
</dbReference>
<evidence type="ECO:0000256" key="1">
    <source>
        <dbReference type="ARBA" id="ARBA00001726"/>
    </source>
</evidence>
<organism evidence="8 9">
    <name type="scientific">Christensenella hongkongensis</name>
    <dbReference type="NCBI Taxonomy" id="270498"/>
    <lineage>
        <taxon>Bacteria</taxon>
        <taxon>Bacillati</taxon>
        <taxon>Bacillota</taxon>
        <taxon>Clostridia</taxon>
        <taxon>Christensenellales</taxon>
        <taxon>Christensenellaceae</taxon>
        <taxon>Christensenella</taxon>
    </lineage>
</organism>
<comment type="similarity">
    <text evidence="3">Belongs to the aldolase class II family. AraD/FucA subfamily.</text>
</comment>
<gene>
    <name evidence="8" type="ORF">CHK_0831</name>
</gene>
<dbReference type="Pfam" id="PF00596">
    <property type="entry name" value="Aldolase_II"/>
    <property type="match status" value="1"/>
</dbReference>
<proteinExistence type="inferred from homology"/>
<comment type="cofactor">
    <cofactor evidence="2">
        <name>Zn(2+)</name>
        <dbReference type="ChEBI" id="CHEBI:29105"/>
    </cofactor>
</comment>
<dbReference type="InterPro" id="IPR036409">
    <property type="entry name" value="Aldolase_II/adducin_N_sf"/>
</dbReference>
<dbReference type="GO" id="GO:0019323">
    <property type="term" value="P:pentose catabolic process"/>
    <property type="evidence" value="ECO:0007669"/>
    <property type="project" value="TreeGrafter"/>
</dbReference>
<dbReference type="PATRIC" id="fig|270498.16.peg.430"/>
<protein>
    <recommendedName>
        <fullName evidence="4">L-ribulose-5-phosphate 4-epimerase</fullName>
        <ecNumber evidence="4">5.1.3.4</ecNumber>
    </recommendedName>
</protein>
<dbReference type="InterPro" id="IPR001303">
    <property type="entry name" value="Aldolase_II/adducin_N"/>
</dbReference>
<sequence>MLEGLKIEVYKANQELAKQGLVTLRWGNISARDERTGYIVIKPSRRACVEIKPDDLIVCDMEGKIIEGLHAPSSDLFTHLEIYKAFADVKSVAHTHSKWATVFAQAGKSIPNLGTTHADYFKYDIPVTRTMRPEEIARDYEKNTGKIIAEAFTLKNPLATPAVLVKNHGPFMWGASIMDTVDNAVALEYVAEMAFYTLRLNTDAEMNKYLIDKHTLRKMGGKNGQ</sequence>
<comment type="caution">
    <text evidence="8">The sequence shown here is derived from an EMBL/GenBank/DDBJ whole genome shotgun (WGS) entry which is preliminary data.</text>
</comment>
<dbReference type="OrthoDB" id="9794581at2"/>
<dbReference type="GO" id="GO:0005829">
    <property type="term" value="C:cytosol"/>
    <property type="evidence" value="ECO:0007669"/>
    <property type="project" value="TreeGrafter"/>
</dbReference>
<keyword evidence="6" id="KW-0862">Zinc</keyword>
<evidence type="ECO:0000313" key="8">
    <source>
        <dbReference type="EMBL" id="KKI51664.1"/>
    </source>
</evidence>
<accession>A0A0M2NGJ9</accession>
<dbReference type="SMART" id="SM01007">
    <property type="entry name" value="Aldolase_II"/>
    <property type="match status" value="1"/>
</dbReference>
<comment type="catalytic activity">
    <reaction evidence="1">
        <text>L-ribulose 5-phosphate = D-xylulose 5-phosphate</text>
        <dbReference type="Rhea" id="RHEA:22368"/>
        <dbReference type="ChEBI" id="CHEBI:57737"/>
        <dbReference type="ChEBI" id="CHEBI:58226"/>
        <dbReference type="EC" id="5.1.3.4"/>
    </reaction>
</comment>
<dbReference type="Proteomes" id="UP000034076">
    <property type="component" value="Unassembled WGS sequence"/>
</dbReference>
<dbReference type="RefSeq" id="WP_046442757.1">
    <property type="nucleotide sequence ID" value="NZ_CAUERS010000011.1"/>
</dbReference>
<evidence type="ECO:0000256" key="3">
    <source>
        <dbReference type="ARBA" id="ARBA00010037"/>
    </source>
</evidence>
<evidence type="ECO:0000313" key="9">
    <source>
        <dbReference type="Proteomes" id="UP000034076"/>
    </source>
</evidence>
<dbReference type="Gene3D" id="3.40.225.10">
    <property type="entry name" value="Class II aldolase/adducin N-terminal domain"/>
    <property type="match status" value="1"/>
</dbReference>
<reference evidence="8 9" key="1">
    <citation type="submission" date="2015-04" db="EMBL/GenBank/DDBJ databases">
        <title>Draft genome sequence of bacteremic isolate Catabacter hongkongensis type strain HKU16T.</title>
        <authorList>
            <person name="Lau S.K."/>
            <person name="Teng J.L."/>
            <person name="Huang Y."/>
            <person name="Curreem S.O."/>
            <person name="Tsui S.K."/>
            <person name="Woo P.C."/>
        </authorList>
    </citation>
    <scope>NUCLEOTIDE SEQUENCE [LARGE SCALE GENOMIC DNA]</scope>
    <source>
        <strain evidence="8 9">HKU16</strain>
    </source>
</reference>
<dbReference type="PANTHER" id="PTHR22789">
    <property type="entry name" value="FUCULOSE PHOSPHATE ALDOLASE"/>
    <property type="match status" value="1"/>
</dbReference>
<dbReference type="GO" id="GO:0016832">
    <property type="term" value="F:aldehyde-lyase activity"/>
    <property type="evidence" value="ECO:0007669"/>
    <property type="project" value="TreeGrafter"/>
</dbReference>
<dbReference type="GO" id="GO:0046872">
    <property type="term" value="F:metal ion binding"/>
    <property type="evidence" value="ECO:0007669"/>
    <property type="project" value="UniProtKB-KW"/>
</dbReference>
<name>A0A0M2NGJ9_9FIRM</name>
<dbReference type="SUPFAM" id="SSF53639">
    <property type="entry name" value="AraD/HMP-PK domain-like"/>
    <property type="match status" value="1"/>
</dbReference>
<dbReference type="EC" id="5.1.3.4" evidence="4"/>
<evidence type="ECO:0000256" key="2">
    <source>
        <dbReference type="ARBA" id="ARBA00001947"/>
    </source>
</evidence>
<feature type="domain" description="Class II aldolase/adducin N-terminal" evidence="7">
    <location>
        <begin position="7"/>
        <end position="195"/>
    </location>
</feature>
<evidence type="ECO:0000256" key="4">
    <source>
        <dbReference type="ARBA" id="ARBA00013186"/>
    </source>
</evidence>
<dbReference type="GO" id="GO:0008742">
    <property type="term" value="F:L-ribulose-phosphate 4-epimerase activity"/>
    <property type="evidence" value="ECO:0007669"/>
    <property type="project" value="UniProtKB-EC"/>
</dbReference>
<dbReference type="NCBIfam" id="NF006047">
    <property type="entry name" value="PRK08193.1"/>
    <property type="match status" value="1"/>
</dbReference>
<keyword evidence="5" id="KW-0479">Metal-binding</keyword>
<dbReference type="InterPro" id="IPR050197">
    <property type="entry name" value="Aldolase_class_II_sugar_metab"/>
</dbReference>
<dbReference type="STRING" id="270498.CHK_0831"/>
<evidence type="ECO:0000256" key="6">
    <source>
        <dbReference type="ARBA" id="ARBA00022833"/>
    </source>
</evidence>
<keyword evidence="9" id="KW-1185">Reference proteome</keyword>
<dbReference type="EMBL" id="LAYJ01000068">
    <property type="protein sequence ID" value="KKI51664.1"/>
    <property type="molecule type" value="Genomic_DNA"/>
</dbReference>
<dbReference type="AlphaFoldDB" id="A0A0M2NGJ9"/>